<accession>A0A7K4MBL5</accession>
<evidence type="ECO:0000313" key="1">
    <source>
        <dbReference type="EMBL" id="NWK02536.1"/>
    </source>
</evidence>
<gene>
    <name evidence="1" type="ORF">HX804_04470</name>
</gene>
<comment type="caution">
    <text evidence="1">The sequence shown here is derived from an EMBL/GenBank/DDBJ whole genome shotgun (WGS) entry which is preliminary data.</text>
</comment>
<dbReference type="Proteomes" id="UP000529843">
    <property type="component" value="Unassembled WGS sequence"/>
</dbReference>
<dbReference type="InterPro" id="IPR019887">
    <property type="entry name" value="Tscrpt_reg_AsnC/Lrp_C"/>
</dbReference>
<dbReference type="Pfam" id="PF01037">
    <property type="entry name" value="AsnC_trans_reg"/>
    <property type="match status" value="1"/>
</dbReference>
<evidence type="ECO:0000313" key="2">
    <source>
        <dbReference type="Proteomes" id="UP000529843"/>
    </source>
</evidence>
<protein>
    <submittedName>
        <fullName evidence="1">Lrp/AsnC ligand binding domain-containing protein</fullName>
    </submittedName>
</protein>
<dbReference type="AlphaFoldDB" id="A0A7K4MBL5"/>
<sequence>MATAYILINCELGSEESIIQQLKNLDGVVEVNGTFGAYDILAKIESPVVETLREIITWKIRKIGQIRSTLTLMGIEGQT</sequence>
<organism evidence="1 2">
    <name type="scientific">Marine Group I thaumarchaeote</name>
    <dbReference type="NCBI Taxonomy" id="2511932"/>
    <lineage>
        <taxon>Archaea</taxon>
        <taxon>Nitrososphaerota</taxon>
        <taxon>Marine Group I</taxon>
    </lineage>
</organism>
<dbReference type="InterPro" id="IPR011008">
    <property type="entry name" value="Dimeric_a/b-barrel"/>
</dbReference>
<reference evidence="1 2" key="1">
    <citation type="journal article" date="2019" name="Environ. Microbiol.">
        <title>Genomics insights into ecotype formation of ammonia-oxidizing archaea in the deep ocean.</title>
        <authorList>
            <person name="Wang Y."/>
            <person name="Huang J.M."/>
            <person name="Cui G.J."/>
            <person name="Nunoura T."/>
            <person name="Takaki Y."/>
            <person name="Li W.L."/>
            <person name="Li J."/>
            <person name="Gao Z.M."/>
            <person name="Takai K."/>
            <person name="Zhang A.Q."/>
            <person name="Stepanauskas R."/>
        </authorList>
    </citation>
    <scope>NUCLEOTIDE SEQUENCE [LARGE SCALE GENOMIC DNA]</scope>
    <source>
        <strain evidence="1 2">N8</strain>
    </source>
</reference>
<dbReference type="Gene3D" id="3.30.70.920">
    <property type="match status" value="1"/>
</dbReference>
<name>A0A7K4MBL5_9ARCH</name>
<dbReference type="EMBL" id="JACAST010000043">
    <property type="protein sequence ID" value="NWK02536.1"/>
    <property type="molecule type" value="Genomic_DNA"/>
</dbReference>
<proteinExistence type="predicted"/>
<dbReference type="SUPFAM" id="SSF54909">
    <property type="entry name" value="Dimeric alpha+beta barrel"/>
    <property type="match status" value="1"/>
</dbReference>